<gene>
    <name evidence="17" type="primary">tonB</name>
    <name evidence="17" type="ORF">BBB56_07250</name>
</gene>
<evidence type="ECO:0000256" key="4">
    <source>
        <dbReference type="ARBA" id="ARBA00022448"/>
    </source>
</evidence>
<dbReference type="PRINTS" id="PR01374">
    <property type="entry name" value="TONBPROTEIN"/>
</dbReference>
<evidence type="ECO:0000256" key="3">
    <source>
        <dbReference type="ARBA" id="ARBA00022362"/>
    </source>
</evidence>
<feature type="compositionally biased region" description="Basic and acidic residues" evidence="15">
    <location>
        <begin position="114"/>
        <end position="130"/>
    </location>
</feature>
<dbReference type="GO" id="GO:0031992">
    <property type="term" value="F:energy transducer activity"/>
    <property type="evidence" value="ECO:0007669"/>
    <property type="project" value="InterPro"/>
</dbReference>
<comment type="subunit">
    <text evidence="13">Homodimer. Forms a complex with the accessory proteins ExbB and ExbD.</text>
</comment>
<evidence type="ECO:0000256" key="12">
    <source>
        <dbReference type="ARBA" id="ARBA00023136"/>
    </source>
</evidence>
<keyword evidence="4 14" id="KW-0813">Transport</keyword>
<dbReference type="AlphaFoldDB" id="A0A3N4PEN7"/>
<dbReference type="PANTHER" id="PTHR33446">
    <property type="entry name" value="PROTEIN TONB-RELATED"/>
    <property type="match status" value="1"/>
</dbReference>
<dbReference type="NCBIfam" id="TIGR01352">
    <property type="entry name" value="tonB_Cterm"/>
    <property type="match status" value="1"/>
</dbReference>
<feature type="compositionally biased region" description="Pro residues" evidence="15">
    <location>
        <begin position="74"/>
        <end position="105"/>
    </location>
</feature>
<dbReference type="GO" id="GO:0055085">
    <property type="term" value="P:transmembrane transport"/>
    <property type="evidence" value="ECO:0007669"/>
    <property type="project" value="InterPro"/>
</dbReference>
<evidence type="ECO:0000313" key="18">
    <source>
        <dbReference type="Proteomes" id="UP000281332"/>
    </source>
</evidence>
<feature type="domain" description="TonB C-terminal" evidence="16">
    <location>
        <begin position="159"/>
        <end position="250"/>
    </location>
</feature>
<evidence type="ECO:0000313" key="17">
    <source>
        <dbReference type="EMBL" id="RPE03261.1"/>
    </source>
</evidence>
<protein>
    <recommendedName>
        <fullName evidence="3 14">Protein TonB</fullName>
    </recommendedName>
</protein>
<keyword evidence="9 14" id="KW-0653">Protein transport</keyword>
<dbReference type="GO" id="GO:0098797">
    <property type="term" value="C:plasma membrane protein complex"/>
    <property type="evidence" value="ECO:0007669"/>
    <property type="project" value="TreeGrafter"/>
</dbReference>
<evidence type="ECO:0000256" key="15">
    <source>
        <dbReference type="SAM" id="MobiDB-lite"/>
    </source>
</evidence>
<sequence>MTATDMTTLTMPFPKRTPVSVLLSVVLHGAVLAGILYASFHQGINAPKTSQPISVSLVAPEVQPAPAPVVEQPQPEPQPEPEPEPQPVPEPPKAEPVPIPVPQPKPKPKPRPKPKVEHKREVKPRQEAKPQENPFKQDAPATQTKPSTAPKSSPSPVQSTAQGPKALSVAKPGYPNRALALRIEGNVRLKFDVDNDGRVENITILSAEPRNMFERAVKEAMRQWRYEPGRPGKNQTMTIKFRINGGASIE</sequence>
<organism evidence="17 18">
    <name type="scientific">Candidatus Pantoea deserta</name>
    <dbReference type="NCBI Taxonomy" id="1869313"/>
    <lineage>
        <taxon>Bacteria</taxon>
        <taxon>Pseudomonadati</taxon>
        <taxon>Pseudomonadota</taxon>
        <taxon>Gammaproteobacteria</taxon>
        <taxon>Enterobacterales</taxon>
        <taxon>Erwiniaceae</taxon>
        <taxon>Pantoea</taxon>
    </lineage>
</organism>
<dbReference type="SUPFAM" id="SSF74653">
    <property type="entry name" value="TolA/TonB C-terminal domain"/>
    <property type="match status" value="1"/>
</dbReference>
<evidence type="ECO:0000256" key="5">
    <source>
        <dbReference type="ARBA" id="ARBA00022475"/>
    </source>
</evidence>
<keyword evidence="11 14" id="KW-1133">Transmembrane helix</keyword>
<name>A0A3N4PEN7_9GAMM</name>
<proteinExistence type="inferred from homology"/>
<evidence type="ECO:0000256" key="10">
    <source>
        <dbReference type="ARBA" id="ARBA00022968"/>
    </source>
</evidence>
<accession>A0A3N4PEN7</accession>
<dbReference type="NCBIfam" id="NF008084">
    <property type="entry name" value="PRK10819.1-5"/>
    <property type="match status" value="1"/>
</dbReference>
<feature type="compositionally biased region" description="Low complexity" evidence="15">
    <location>
        <begin position="64"/>
        <end position="73"/>
    </location>
</feature>
<dbReference type="PROSITE" id="PS52015">
    <property type="entry name" value="TONB_CTD"/>
    <property type="match status" value="1"/>
</dbReference>
<dbReference type="InterPro" id="IPR006260">
    <property type="entry name" value="TonB/TolA_C"/>
</dbReference>
<dbReference type="GO" id="GO:0015891">
    <property type="term" value="P:siderophore transport"/>
    <property type="evidence" value="ECO:0007669"/>
    <property type="project" value="InterPro"/>
</dbReference>
<evidence type="ECO:0000256" key="2">
    <source>
        <dbReference type="ARBA" id="ARBA00006555"/>
    </source>
</evidence>
<keyword evidence="8" id="KW-0677">Repeat</keyword>
<dbReference type="GO" id="GO:0015031">
    <property type="term" value="P:protein transport"/>
    <property type="evidence" value="ECO:0007669"/>
    <property type="project" value="UniProtKB-UniRule"/>
</dbReference>
<comment type="similarity">
    <text evidence="2 14">Belongs to the TonB family.</text>
</comment>
<dbReference type="OrthoDB" id="1628901at2"/>
<dbReference type="Proteomes" id="UP000281332">
    <property type="component" value="Unassembled WGS sequence"/>
</dbReference>
<evidence type="ECO:0000256" key="7">
    <source>
        <dbReference type="ARBA" id="ARBA00022692"/>
    </source>
</evidence>
<reference evidence="17 18" key="1">
    <citation type="submission" date="2018-11" db="EMBL/GenBank/DDBJ databases">
        <title>Whole genome sequencing of Pantoea sp. RIT388.</title>
        <authorList>
            <person name="Gan H.M."/>
            <person name="Hudson A.O."/>
        </authorList>
    </citation>
    <scope>NUCLEOTIDE SEQUENCE [LARGE SCALE GENOMIC DNA]</scope>
    <source>
        <strain evidence="17 18">RIT388</strain>
    </source>
</reference>
<comment type="caution">
    <text evidence="17">The sequence shown here is derived from an EMBL/GenBank/DDBJ whole genome shotgun (WGS) entry which is preliminary data.</text>
</comment>
<keyword evidence="5 14" id="KW-1003">Cell membrane</keyword>
<evidence type="ECO:0000256" key="13">
    <source>
        <dbReference type="ARBA" id="ARBA00025849"/>
    </source>
</evidence>
<evidence type="ECO:0000256" key="14">
    <source>
        <dbReference type="RuleBase" id="RU362123"/>
    </source>
</evidence>
<evidence type="ECO:0000256" key="8">
    <source>
        <dbReference type="ARBA" id="ARBA00022737"/>
    </source>
</evidence>
<keyword evidence="12 14" id="KW-0472">Membrane</keyword>
<dbReference type="Pfam" id="PF16031">
    <property type="entry name" value="TonB_N"/>
    <property type="match status" value="1"/>
</dbReference>
<dbReference type="EMBL" id="RMVG01000003">
    <property type="protein sequence ID" value="RPE03261.1"/>
    <property type="molecule type" value="Genomic_DNA"/>
</dbReference>
<evidence type="ECO:0000256" key="9">
    <source>
        <dbReference type="ARBA" id="ARBA00022927"/>
    </source>
</evidence>
<keyword evidence="6 14" id="KW-0997">Cell inner membrane</keyword>
<evidence type="ECO:0000259" key="16">
    <source>
        <dbReference type="PROSITE" id="PS52015"/>
    </source>
</evidence>
<keyword evidence="18" id="KW-1185">Reference proteome</keyword>
<dbReference type="PANTHER" id="PTHR33446:SF8">
    <property type="entry name" value="PROTEIN TONB"/>
    <property type="match status" value="1"/>
</dbReference>
<dbReference type="InterPro" id="IPR037682">
    <property type="entry name" value="TonB_C"/>
</dbReference>
<dbReference type="Pfam" id="PF03544">
    <property type="entry name" value="TonB_C"/>
    <property type="match status" value="1"/>
</dbReference>
<feature type="transmembrane region" description="Helical" evidence="14">
    <location>
        <begin position="20"/>
        <end position="40"/>
    </location>
</feature>
<dbReference type="InterPro" id="IPR051045">
    <property type="entry name" value="TonB-dependent_transducer"/>
</dbReference>
<dbReference type="InterPro" id="IPR049924">
    <property type="entry name" value="TonB_pro-rich"/>
</dbReference>
<feature type="compositionally biased region" description="Low complexity" evidence="15">
    <location>
        <begin position="144"/>
        <end position="156"/>
    </location>
</feature>
<comment type="function">
    <text evidence="14">Interacts with outer membrane receptor proteins that carry out high-affinity binding and energy dependent uptake into the periplasmic space of specific substrates. It could act to transduce energy from the cytoplasmic membrane to specific energy-requiring processes in the outer membrane, resulting in the release into the periplasm of ligands bound by these outer membrane proteins.</text>
</comment>
<dbReference type="GO" id="GO:0030288">
    <property type="term" value="C:outer membrane-bounded periplasmic space"/>
    <property type="evidence" value="ECO:0007669"/>
    <property type="project" value="InterPro"/>
</dbReference>
<dbReference type="InterPro" id="IPR003538">
    <property type="entry name" value="TonB"/>
</dbReference>
<comment type="subcellular location">
    <subcellularLocation>
        <location evidence="1 14">Cell inner membrane</location>
        <topology evidence="1 14">Single-pass membrane protein</topology>
        <orientation evidence="1 14">Periplasmic side</orientation>
    </subcellularLocation>
</comment>
<dbReference type="Gene3D" id="3.30.2420.10">
    <property type="entry name" value="TonB"/>
    <property type="match status" value="1"/>
</dbReference>
<evidence type="ECO:0000256" key="6">
    <source>
        <dbReference type="ARBA" id="ARBA00022519"/>
    </source>
</evidence>
<feature type="region of interest" description="Disordered" evidence="15">
    <location>
        <begin position="64"/>
        <end position="171"/>
    </location>
</feature>
<evidence type="ECO:0000256" key="11">
    <source>
        <dbReference type="ARBA" id="ARBA00022989"/>
    </source>
</evidence>
<keyword evidence="7 14" id="KW-0812">Transmembrane</keyword>
<evidence type="ECO:0000256" key="1">
    <source>
        <dbReference type="ARBA" id="ARBA00004383"/>
    </source>
</evidence>
<keyword evidence="10 14" id="KW-0735">Signal-anchor</keyword>